<gene>
    <name evidence="1" type="ORF">JRU67_11925</name>
</gene>
<evidence type="ECO:0000313" key="2">
    <source>
        <dbReference type="Proteomes" id="UP000640299"/>
    </source>
</evidence>
<name>A0AB37HKK1_MAMSC</name>
<evidence type="ECO:0000313" key="1">
    <source>
        <dbReference type="EMBL" id="QRN90748.1"/>
    </source>
</evidence>
<dbReference type="RefSeq" id="WP_204178128.1">
    <property type="nucleotide sequence ID" value="NZ_CP069389.1"/>
</dbReference>
<sequence length="61" mass="6976">MQEPQRLVVAKVTAELRVEICAPGRTKEEAEEYVKNLAEQKSPDLIDGKIKELEPEILWVN</sequence>
<reference evidence="1" key="1">
    <citation type="submission" date="2021-02" db="EMBL/GenBank/DDBJ databases">
        <title>cfr and optrA-positive Staphylococcus spp.</title>
        <authorList>
            <person name="Chen L."/>
        </authorList>
    </citation>
    <scope>NUCLEOTIDE SEQUENCE</scope>
    <source>
        <strain evidence="1">GDQ20D70P</strain>
    </source>
</reference>
<accession>A0AB37HKK1</accession>
<dbReference type="AlphaFoldDB" id="A0AB37HKK1"/>
<dbReference type="EMBL" id="CP069389">
    <property type="protein sequence ID" value="QRN90748.1"/>
    <property type="molecule type" value="Genomic_DNA"/>
</dbReference>
<dbReference type="Proteomes" id="UP000640299">
    <property type="component" value="Chromosome"/>
</dbReference>
<organism evidence="1 2">
    <name type="scientific">Mammaliicoccus sciuri</name>
    <name type="common">Staphylococcus sciuri</name>
    <dbReference type="NCBI Taxonomy" id="1296"/>
    <lineage>
        <taxon>Bacteria</taxon>
        <taxon>Bacillati</taxon>
        <taxon>Bacillota</taxon>
        <taxon>Bacilli</taxon>
        <taxon>Bacillales</taxon>
        <taxon>Staphylococcaceae</taxon>
        <taxon>Mammaliicoccus</taxon>
    </lineage>
</organism>
<proteinExistence type="predicted"/>
<protein>
    <submittedName>
        <fullName evidence="1">Uncharacterized protein</fullName>
    </submittedName>
</protein>